<gene>
    <name evidence="2" type="ORF">TWF506_009413</name>
</gene>
<dbReference type="Proteomes" id="UP001307849">
    <property type="component" value="Unassembled WGS sequence"/>
</dbReference>
<feature type="region of interest" description="Disordered" evidence="1">
    <location>
        <begin position="530"/>
        <end position="555"/>
    </location>
</feature>
<dbReference type="EMBL" id="JAVHJM010000006">
    <property type="protein sequence ID" value="KAK6513253.1"/>
    <property type="molecule type" value="Genomic_DNA"/>
</dbReference>
<evidence type="ECO:0000256" key="1">
    <source>
        <dbReference type="SAM" id="MobiDB-lite"/>
    </source>
</evidence>
<organism evidence="2 3">
    <name type="scientific">Arthrobotrys conoides</name>
    <dbReference type="NCBI Taxonomy" id="74498"/>
    <lineage>
        <taxon>Eukaryota</taxon>
        <taxon>Fungi</taxon>
        <taxon>Dikarya</taxon>
        <taxon>Ascomycota</taxon>
        <taxon>Pezizomycotina</taxon>
        <taxon>Orbiliomycetes</taxon>
        <taxon>Orbiliales</taxon>
        <taxon>Orbiliaceae</taxon>
        <taxon>Arthrobotrys</taxon>
    </lineage>
</organism>
<keyword evidence="3" id="KW-1185">Reference proteome</keyword>
<accession>A0AAN8RRJ3</accession>
<protein>
    <submittedName>
        <fullName evidence="2">Uncharacterized protein</fullName>
    </submittedName>
</protein>
<sequence>MIATAPEGTLDETMKFQIPILSLGLAEGVSAWYQLNVFSDRPEYWQKPLSLRQFGKPAPPMTSTEECRQIARNKAKSQLDAVTIWNQEDQNVQARAVAFYPHSECKRRPRDAKPRAGVGPLPILIIALDPNRLDGLHIAALSRLGIVVNPVAFQAFDIDTATSSKGILAKYAGKELTGSIFVWNNILKSYETSDRYRIQHIQPGRWAQLGGDTAIYAWMKLETEKALLGRPVDEPTQKKIEEFELIQLGPYLGYRDRPELERLDEAVLGFGGGHAQQHGIIVVDDMSPNSNTGRIPEAAMPLFDELEQDADLFDFASPLILDLHHVDDQAPDPDLYLSEARSVNEEPQTLFDLPDTILQETLDDQTLRNAPVSERQVVLEAFERGFRSKFDETEAATENILLQRLLPSYRSSFDTGKWFAEIVSATGSIMNRIIQFATTIYNTNGNPDIESGNSGIRDSIINFGQHQPHSQTMQLDDILRAEGFEASMANSLGTADYNHDVKYIAASPREPAFLGDVVTKRLHTETGIGYRQETAAEEEEKKEPDGEYEWTYDSEIQSYRKTQKRGRRFG</sequence>
<name>A0AAN8RRJ3_9PEZI</name>
<proteinExistence type="predicted"/>
<dbReference type="AlphaFoldDB" id="A0AAN8RRJ3"/>
<evidence type="ECO:0000313" key="3">
    <source>
        <dbReference type="Proteomes" id="UP001307849"/>
    </source>
</evidence>
<reference evidence="2 3" key="1">
    <citation type="submission" date="2019-10" db="EMBL/GenBank/DDBJ databases">
        <authorList>
            <person name="Palmer J.M."/>
        </authorList>
    </citation>
    <scope>NUCLEOTIDE SEQUENCE [LARGE SCALE GENOMIC DNA]</scope>
    <source>
        <strain evidence="2 3">TWF506</strain>
    </source>
</reference>
<evidence type="ECO:0000313" key="2">
    <source>
        <dbReference type="EMBL" id="KAK6513253.1"/>
    </source>
</evidence>
<comment type="caution">
    <text evidence="2">The sequence shown here is derived from an EMBL/GenBank/DDBJ whole genome shotgun (WGS) entry which is preliminary data.</text>
</comment>